<evidence type="ECO:0000313" key="1">
    <source>
        <dbReference type="EMBL" id="QFS49970.1"/>
    </source>
</evidence>
<dbReference type="AlphaFoldDB" id="A0A5P8WBB3"/>
<sequence length="43" mass="4716">MFIATCSACLYCFQALKLINSFEFMVSGSKQGNAEDSTITDDD</sequence>
<proteinExistence type="predicted"/>
<gene>
    <name evidence="1" type="ORF">GXM_07464</name>
</gene>
<name>A0A5P8WBB3_9NOSO</name>
<reference evidence="1 2" key="1">
    <citation type="submission" date="2019-10" db="EMBL/GenBank/DDBJ databases">
        <title>Genomic and transcriptomic insights into the perfect genentic adaptation of a filamentous nitrogen-fixing cyanobacterium to rice fields.</title>
        <authorList>
            <person name="Chen Z."/>
        </authorList>
    </citation>
    <scope>NUCLEOTIDE SEQUENCE [LARGE SCALE GENOMIC DNA]</scope>
    <source>
        <strain evidence="1">CCNUC1</strain>
    </source>
</reference>
<organism evidence="1 2">
    <name type="scientific">Nostoc sphaeroides CCNUC1</name>
    <dbReference type="NCBI Taxonomy" id="2653204"/>
    <lineage>
        <taxon>Bacteria</taxon>
        <taxon>Bacillati</taxon>
        <taxon>Cyanobacteriota</taxon>
        <taxon>Cyanophyceae</taxon>
        <taxon>Nostocales</taxon>
        <taxon>Nostocaceae</taxon>
        <taxon>Nostoc</taxon>
    </lineage>
</organism>
<dbReference type="KEGG" id="nsh:GXM_07464"/>
<evidence type="ECO:0000313" key="2">
    <source>
        <dbReference type="Proteomes" id="UP000326678"/>
    </source>
</evidence>
<keyword evidence="2" id="KW-1185">Reference proteome</keyword>
<dbReference type="EMBL" id="CP045227">
    <property type="protein sequence ID" value="QFS49970.1"/>
    <property type="molecule type" value="Genomic_DNA"/>
</dbReference>
<protein>
    <submittedName>
        <fullName evidence="1">Uncharacterized protein</fullName>
    </submittedName>
</protein>
<accession>A0A5P8WBB3</accession>
<dbReference type="Proteomes" id="UP000326678">
    <property type="component" value="Chromosome Gxm2"/>
</dbReference>